<evidence type="ECO:0000259" key="8">
    <source>
        <dbReference type="Pfam" id="PF12896"/>
    </source>
</evidence>
<evidence type="ECO:0000256" key="1">
    <source>
        <dbReference type="ARBA" id="ARBA00016067"/>
    </source>
</evidence>
<evidence type="ECO:0000259" key="7">
    <source>
        <dbReference type="Pfam" id="PF12894"/>
    </source>
</evidence>
<reference evidence="9" key="1">
    <citation type="submission" date="2013-07" db="EMBL/GenBank/DDBJ databases">
        <authorList>
            <person name="Geib S."/>
        </authorList>
    </citation>
    <scope>NUCLEOTIDE SEQUENCE</scope>
</reference>
<dbReference type="PIRSF" id="PIRSF037303">
    <property type="entry name" value="APC4"/>
    <property type="match status" value="1"/>
</dbReference>
<dbReference type="Pfam" id="PF12896">
    <property type="entry name" value="ANAPC4"/>
    <property type="match status" value="1"/>
</dbReference>
<dbReference type="GeneID" id="101450431"/>
<keyword evidence="5" id="KW-0131">Cell cycle</keyword>
<gene>
    <name evidence="9" type="primary">APC4</name>
</gene>
<evidence type="ECO:0000256" key="4">
    <source>
        <dbReference type="ARBA" id="ARBA00022786"/>
    </source>
</evidence>
<dbReference type="InterPro" id="IPR015943">
    <property type="entry name" value="WD40/YVTN_repeat-like_dom_sf"/>
</dbReference>
<proteinExistence type="evidence at transcript level"/>
<evidence type="ECO:0000256" key="2">
    <source>
        <dbReference type="ARBA" id="ARBA00022618"/>
    </source>
</evidence>
<dbReference type="CTD" id="31835"/>
<name>W8BHB5_CERCA</name>
<reference evidence="9" key="2">
    <citation type="journal article" date="2014" name="BMC Genomics">
        <title>A genomic perspective to assessing quality of mass-reared SIT flies used in Mediterranean fruit fly (Ceratitis capitata) eradication in California.</title>
        <authorList>
            <person name="Calla B."/>
            <person name="Hall B."/>
            <person name="Hou S."/>
            <person name="Geib S.M."/>
        </authorList>
    </citation>
    <scope>NUCLEOTIDE SEQUENCE</scope>
</reference>
<dbReference type="GO" id="GO:0031145">
    <property type="term" value="P:anaphase-promoting complex-dependent catabolic process"/>
    <property type="evidence" value="ECO:0007669"/>
    <property type="project" value="InterPro"/>
</dbReference>
<evidence type="ECO:0000313" key="9">
    <source>
        <dbReference type="EMBL" id="JAB98137.1"/>
    </source>
</evidence>
<feature type="compositionally biased region" description="Polar residues" evidence="6">
    <location>
        <begin position="740"/>
        <end position="757"/>
    </location>
</feature>
<dbReference type="OrthoDB" id="2110451at2759"/>
<organism evidence="9">
    <name type="scientific">Ceratitis capitata</name>
    <name type="common">Mediterranean fruit fly</name>
    <name type="synonym">Tephritis capitata</name>
    <dbReference type="NCBI Taxonomy" id="7213"/>
    <lineage>
        <taxon>Eukaryota</taxon>
        <taxon>Metazoa</taxon>
        <taxon>Ecdysozoa</taxon>
        <taxon>Arthropoda</taxon>
        <taxon>Hexapoda</taxon>
        <taxon>Insecta</taxon>
        <taxon>Pterygota</taxon>
        <taxon>Neoptera</taxon>
        <taxon>Endopterygota</taxon>
        <taxon>Diptera</taxon>
        <taxon>Brachycera</taxon>
        <taxon>Muscomorpha</taxon>
        <taxon>Tephritoidea</taxon>
        <taxon>Tephritidae</taxon>
        <taxon>Ceratitis</taxon>
        <taxon>Ceratitis</taxon>
    </lineage>
</organism>
<dbReference type="InterPro" id="IPR017169">
    <property type="entry name" value="APC4_metazoa"/>
</dbReference>
<dbReference type="InterPro" id="IPR024790">
    <property type="entry name" value="APC4_long_dom"/>
</dbReference>
<dbReference type="SUPFAM" id="SSF50978">
    <property type="entry name" value="WD40 repeat-like"/>
    <property type="match status" value="1"/>
</dbReference>
<dbReference type="Gene3D" id="2.130.10.10">
    <property type="entry name" value="YVTN repeat-like/Quinoprotein amine dehydrogenase"/>
    <property type="match status" value="1"/>
</dbReference>
<dbReference type="InterPro" id="IPR024977">
    <property type="entry name" value="Apc4-like_WD40_dom"/>
</dbReference>
<dbReference type="AlphaFoldDB" id="W8BHB5"/>
<evidence type="ECO:0000256" key="3">
    <source>
        <dbReference type="ARBA" id="ARBA00022776"/>
    </source>
</evidence>
<dbReference type="InterPro" id="IPR036322">
    <property type="entry name" value="WD40_repeat_dom_sf"/>
</dbReference>
<dbReference type="PANTHER" id="PTHR13260:SF0">
    <property type="entry name" value="ANAPHASE-PROMOTING COMPLEX SUBUNIT 4"/>
    <property type="match status" value="1"/>
</dbReference>
<sequence>MNMAQANSMKQMGSRMLGCAVERMQWSNKMDLIAYGTDRGEVIIQRLNWQKIVTFPSLGEDIAVRSLSWQLDETVLAVGYSNGRVALLDAEREDQISVLNFEDEIKRVYFSKSIKTSDYRSTYRNRTEHTFDFFLPPLPPLSGIGSATKSPDEQRSFAKGSPCFLVVITVTGKVHLLLLGALRAGQIDIKQHVAHPNDFIVHDVRLNGNFNAVYALVTDGSNLKVLHFHNSVLQEYISPMLHLAVHCANVLETKNYINETIQCIMEAWETVLLEMDNKLTKYANQQPEGSLSADFLELLVFGYATHEIEDFLRDDLTEKGVKKLANSIDLSYSTVESLVTKQLQSSGVNMFFFLNSLKGLSRVTYFFEPLLSCEVTQEALRACGAFLMKVLEVQQVIDQCVSDMKLFFSWLCIVILRLLQHDIPEEMTQLTPEDTIYLAEYLNSFEDSVVENDDGTVTKRKFNLEKVGQYMENRNLQQIVKSDPHHLWHRLLDENECLRNCTLLFPHEKETSLIQQRDKLLAAVDEVFKRPDESISASFVQDAEIICASWLAESEGDKHALVHSSFVANEDANTDMLVTTINHHEVLLLEFNKEFSLLRCMRLDLQPGPFTSEALRDDVYSKLQLVDLEFYNEGTLSLLIHSIAQNESKQSYFLQFALDAAKGKQTQHLMPNNISLLDMVYPCHVPDLMEGNNLKPLEGESTHMTVSGSRKVVTILSEQCRKMTIFEMEIEDDEDDTEMSQNSLLEISKESATSSNE</sequence>
<feature type="domain" description="Anaphase-promoting complex subunit 4-like WD40" evidence="7">
    <location>
        <begin position="24"/>
        <end position="111"/>
    </location>
</feature>
<dbReference type="GO" id="GO:0034399">
    <property type="term" value="C:nuclear periphery"/>
    <property type="evidence" value="ECO:0007669"/>
    <property type="project" value="TreeGrafter"/>
</dbReference>
<dbReference type="Pfam" id="PF12894">
    <property type="entry name" value="ANAPC4_WD40"/>
    <property type="match status" value="1"/>
</dbReference>
<evidence type="ECO:0000256" key="6">
    <source>
        <dbReference type="SAM" id="MobiDB-lite"/>
    </source>
</evidence>
<dbReference type="GO" id="GO:0030071">
    <property type="term" value="P:regulation of mitotic metaphase/anaphase transition"/>
    <property type="evidence" value="ECO:0007669"/>
    <property type="project" value="InterPro"/>
</dbReference>
<dbReference type="KEGG" id="ccat:101450431"/>
<dbReference type="InterPro" id="IPR024789">
    <property type="entry name" value="APC4"/>
</dbReference>
<keyword evidence="2" id="KW-0132">Cell division</keyword>
<keyword evidence="4" id="KW-0833">Ubl conjugation pathway</keyword>
<evidence type="ECO:0000256" key="5">
    <source>
        <dbReference type="ARBA" id="ARBA00023306"/>
    </source>
</evidence>
<feature type="domain" description="Anaphase-promoting complex subunit 4 long" evidence="8">
    <location>
        <begin position="225"/>
        <end position="419"/>
    </location>
</feature>
<keyword evidence="3" id="KW-0498">Mitosis</keyword>
<dbReference type="GO" id="GO:0070979">
    <property type="term" value="P:protein K11-linked ubiquitination"/>
    <property type="evidence" value="ECO:0007669"/>
    <property type="project" value="TreeGrafter"/>
</dbReference>
<dbReference type="GO" id="GO:0051301">
    <property type="term" value="P:cell division"/>
    <property type="evidence" value="ECO:0007669"/>
    <property type="project" value="UniProtKB-KW"/>
</dbReference>
<feature type="region of interest" description="Disordered" evidence="6">
    <location>
        <begin position="732"/>
        <end position="757"/>
    </location>
</feature>
<accession>W8BHB5</accession>
<dbReference type="PANTHER" id="PTHR13260">
    <property type="entry name" value="ANAPHASE PROMOTING COMPLEX SUBUNIT 4 APC4"/>
    <property type="match status" value="1"/>
</dbReference>
<dbReference type="GO" id="GO:0005680">
    <property type="term" value="C:anaphase-promoting complex"/>
    <property type="evidence" value="ECO:0007669"/>
    <property type="project" value="InterPro"/>
</dbReference>
<dbReference type="EMBL" id="GAMC01008418">
    <property type="protein sequence ID" value="JAB98137.1"/>
    <property type="molecule type" value="mRNA"/>
</dbReference>
<protein>
    <recommendedName>
        <fullName evidence="1">Anaphase-promoting complex subunit 4</fullName>
    </recommendedName>
</protein>